<dbReference type="Proteomes" id="UP000016666">
    <property type="component" value="Chromosome Z"/>
</dbReference>
<accession>A0A493TLI6</accession>
<proteinExistence type="predicted"/>
<organism evidence="1 2">
    <name type="scientific">Anas platyrhynchos platyrhynchos</name>
    <name type="common">Northern mallard</name>
    <dbReference type="NCBI Taxonomy" id="8840"/>
    <lineage>
        <taxon>Eukaryota</taxon>
        <taxon>Metazoa</taxon>
        <taxon>Chordata</taxon>
        <taxon>Craniata</taxon>
        <taxon>Vertebrata</taxon>
        <taxon>Euteleostomi</taxon>
        <taxon>Archelosauria</taxon>
        <taxon>Archosauria</taxon>
        <taxon>Dinosauria</taxon>
        <taxon>Saurischia</taxon>
        <taxon>Theropoda</taxon>
        <taxon>Coelurosauria</taxon>
        <taxon>Aves</taxon>
        <taxon>Neognathae</taxon>
        <taxon>Galloanserae</taxon>
        <taxon>Anseriformes</taxon>
        <taxon>Anatidae</taxon>
        <taxon>Anatinae</taxon>
        <taxon>Anas</taxon>
    </lineage>
</organism>
<evidence type="ECO:0000313" key="2">
    <source>
        <dbReference type="Proteomes" id="UP000016666"/>
    </source>
</evidence>
<protein>
    <submittedName>
        <fullName evidence="1">Uncharacterized protein</fullName>
    </submittedName>
</protein>
<sequence length="73" mass="8162">MDPQLFKDEPISKSGGILVVTYLRKSKNIVEEEILLDVVSQLWFTSRKNFLSIKGTNPTSDTVHKSAKCILGP</sequence>
<keyword evidence="2" id="KW-1185">Reference proteome</keyword>
<dbReference type="Ensembl" id="ENSAPLT00000034754.1">
    <property type="protein sequence ID" value="ENSAPLP00000026746.1"/>
    <property type="gene ID" value="ENSAPLG00000021795.1"/>
</dbReference>
<dbReference type="AlphaFoldDB" id="A0A493TLI6"/>
<reference evidence="1 2" key="1">
    <citation type="submission" date="2017-10" db="EMBL/GenBank/DDBJ databases">
        <title>A new Pekin duck reference genome.</title>
        <authorList>
            <person name="Hou Z.-C."/>
            <person name="Zhou Z.-K."/>
            <person name="Zhu F."/>
            <person name="Hou S.-S."/>
        </authorList>
    </citation>
    <scope>NUCLEOTIDE SEQUENCE [LARGE SCALE GENOMIC DNA]</scope>
</reference>
<reference evidence="1" key="3">
    <citation type="submission" date="2025-09" db="UniProtKB">
        <authorList>
            <consortium name="Ensembl"/>
        </authorList>
    </citation>
    <scope>IDENTIFICATION</scope>
</reference>
<dbReference type="STRING" id="8840.ENSAPLP00000026746"/>
<name>A0A493TLI6_ANAPP</name>
<evidence type="ECO:0000313" key="1">
    <source>
        <dbReference type="Ensembl" id="ENSAPLP00000026746.1"/>
    </source>
</evidence>
<reference evidence="1" key="2">
    <citation type="submission" date="2025-08" db="UniProtKB">
        <authorList>
            <consortium name="Ensembl"/>
        </authorList>
    </citation>
    <scope>IDENTIFICATION</scope>
</reference>